<evidence type="ECO:0000256" key="1">
    <source>
        <dbReference type="SAM" id="MobiDB-lite"/>
    </source>
</evidence>
<organism evidence="2 3">
    <name type="scientific">Paenibacillus oceani</name>
    <dbReference type="NCBI Taxonomy" id="2772510"/>
    <lineage>
        <taxon>Bacteria</taxon>
        <taxon>Bacillati</taxon>
        <taxon>Bacillota</taxon>
        <taxon>Bacilli</taxon>
        <taxon>Bacillales</taxon>
        <taxon>Paenibacillaceae</taxon>
        <taxon>Paenibacillus</taxon>
    </lineage>
</organism>
<feature type="compositionally biased region" description="Gly residues" evidence="1">
    <location>
        <begin position="293"/>
        <end position="309"/>
    </location>
</feature>
<reference evidence="2" key="1">
    <citation type="submission" date="2020-09" db="EMBL/GenBank/DDBJ databases">
        <title>A novel bacterium of genus Paenibacillus, isolated from South China Sea.</title>
        <authorList>
            <person name="Huang H."/>
            <person name="Mo K."/>
            <person name="Hu Y."/>
        </authorList>
    </citation>
    <scope>NUCLEOTIDE SEQUENCE</scope>
    <source>
        <strain evidence="2">IB182363</strain>
    </source>
</reference>
<proteinExistence type="predicted"/>
<feature type="compositionally biased region" description="Low complexity" evidence="1">
    <location>
        <begin position="330"/>
        <end position="347"/>
    </location>
</feature>
<evidence type="ECO:0008006" key="4">
    <source>
        <dbReference type="Google" id="ProtNLM"/>
    </source>
</evidence>
<name>A0A927C9S6_9BACL</name>
<evidence type="ECO:0000313" key="2">
    <source>
        <dbReference type="EMBL" id="MBD2862733.1"/>
    </source>
</evidence>
<feature type="region of interest" description="Disordered" evidence="1">
    <location>
        <begin position="245"/>
        <end position="363"/>
    </location>
</feature>
<sequence length="616" mass="64590">MSMQIGQMMRNLLGEMQPAADAKSLELKVGQIVKGMVLQLLGEQDAIVNIGGVHMRAKLEIPLRQGLVTFLQVMPDSNGSQLVLKPVNGSALPLDEGALSELVKGFPSKDQPALKELAKQLQQADVPPTKANLQSFHKIMTQAPAQVPANQWLEAAVVANDRNLPLSRETVAGLREAMFGPALQERLDGLEARASEASRTLAASGTAAELKPLLDKLQQAIGQVREAAGRMPAAASTVPAALPAEQAAPDVPARPQTSAANPAPGMANAPAREPIPWSQSVGAASTAVPASGPGSGGAATGANGAGQAGDGRAPGTAAGTEAAVSRDSAIPKAANPAASAIPAAPQPYVEHDPSSSGRPAARADDNWISRVLKAVGMDHEHQLAKAIEKAEPKPGGTPMTHDPASVRLAAQEPEARAVPSDPGRHAAADSLKSVLLQVISSSSAPEPLREQAQQTLQQITGQQLLLSPDRGSVFSHVTLLLPVRHEGGEQTAAIHVQSRKGKRGEIDAQNCRLLFDLNMQTLGLTLVDVQVFDKKVHLQVHNDMPFLGPLLQQYRDEIEDGLRQNGYQFMALKCSPFPQPAQADSDSSGMAVLNPDRAAAASGFRVKPYKGVDVKV</sequence>
<protein>
    <recommendedName>
        <fullName evidence="4">Flagellar hook-length control protein-like C-terminal domain-containing protein</fullName>
    </recommendedName>
</protein>
<feature type="compositionally biased region" description="Low complexity" evidence="1">
    <location>
        <begin position="280"/>
        <end position="292"/>
    </location>
</feature>
<gene>
    <name evidence="2" type="ORF">IDH45_12140</name>
</gene>
<dbReference type="EMBL" id="JACXJA010000014">
    <property type="protein sequence ID" value="MBD2862733.1"/>
    <property type="molecule type" value="Genomic_DNA"/>
</dbReference>
<dbReference type="Proteomes" id="UP000639396">
    <property type="component" value="Unassembled WGS sequence"/>
</dbReference>
<dbReference type="RefSeq" id="WP_190927876.1">
    <property type="nucleotide sequence ID" value="NZ_JACXJA010000014.1"/>
</dbReference>
<keyword evidence="3" id="KW-1185">Reference proteome</keyword>
<comment type="caution">
    <text evidence="2">The sequence shown here is derived from an EMBL/GenBank/DDBJ whole genome shotgun (WGS) entry which is preliminary data.</text>
</comment>
<evidence type="ECO:0000313" key="3">
    <source>
        <dbReference type="Proteomes" id="UP000639396"/>
    </source>
</evidence>
<accession>A0A927C9S6</accession>
<feature type="compositionally biased region" description="Low complexity" evidence="1">
    <location>
        <begin position="259"/>
        <end position="271"/>
    </location>
</feature>
<dbReference type="AlphaFoldDB" id="A0A927C9S6"/>